<dbReference type="InterPro" id="IPR013424">
    <property type="entry name" value="Ice-binding_C"/>
</dbReference>
<keyword evidence="1" id="KW-0732">Signal</keyword>
<dbReference type="Pfam" id="PF07589">
    <property type="entry name" value="PEP-CTERM"/>
    <property type="match status" value="1"/>
</dbReference>
<gene>
    <name evidence="3" type="ORF">MAE30S32_21210</name>
</gene>
<feature type="signal peptide" evidence="1">
    <location>
        <begin position="1"/>
        <end position="34"/>
    </location>
</feature>
<dbReference type="NCBIfam" id="TIGR02595">
    <property type="entry name" value="PEP_CTERM"/>
    <property type="match status" value="1"/>
</dbReference>
<organism evidence="3 4">
    <name type="scientific">Microcystis aeruginosa 11-30S32</name>
    <dbReference type="NCBI Taxonomy" id="2358142"/>
    <lineage>
        <taxon>Bacteria</taxon>
        <taxon>Bacillati</taxon>
        <taxon>Cyanobacteriota</taxon>
        <taxon>Cyanophyceae</taxon>
        <taxon>Oscillatoriophycideae</taxon>
        <taxon>Chroococcales</taxon>
        <taxon>Microcystaceae</taxon>
        <taxon>Microcystis</taxon>
    </lineage>
</organism>
<accession>A0A510PIA3</accession>
<comment type="caution">
    <text evidence="3">The sequence shown here is derived from an EMBL/GenBank/DDBJ whole genome shotgun (WGS) entry which is preliminary data.</text>
</comment>
<proteinExistence type="predicted"/>
<feature type="chain" id="PRO_5022209513" evidence="1">
    <location>
        <begin position="35"/>
        <end position="230"/>
    </location>
</feature>
<evidence type="ECO:0000259" key="2">
    <source>
        <dbReference type="Pfam" id="PF07589"/>
    </source>
</evidence>
<sequence length="230" mass="23877">MKTLTTIKKLSMTAAGATFVALGVTFAHTTAANAAIVALDDSNSWVSPGTNTLTNLGFNMVTVPDPSLAAFTNVTTLSSPLGNLTFTPSVNYRKIGSGWTSWSHGYTGEVYYSNGATSIQIDLPASIAAFDLYVEPDPFNIFNITVTAQNGTTTSLTQPVDGNAGAKYFGFYGTGGDLIDKITVSSSVGFAVGQLRLGKLAEPVPEPASVLGLLAIGVLGAGAAWKRKLK</sequence>
<protein>
    <submittedName>
        <fullName evidence="3">PEP-CTERM sorting domain-containing protein</fullName>
    </submittedName>
</protein>
<reference evidence="3 4" key="1">
    <citation type="journal article" date="2019" name="Appl. Environ. Microbiol.">
        <title>Co-occurrence of broad and narrow host-range viruses infecting the toxic bloom-forming cyanobacterium Microcystis aeruginosa.</title>
        <authorList>
            <person name="Morimoto D."/>
            <person name="Tominaga K."/>
            <person name="Nishimura Y."/>
            <person name="Yoshida N."/>
            <person name="Kimura S."/>
            <person name="Sako Y."/>
            <person name="Yoshida T."/>
        </authorList>
    </citation>
    <scope>NUCLEOTIDE SEQUENCE [LARGE SCALE GENOMIC DNA]</scope>
    <source>
        <strain evidence="3 4">11-30S32</strain>
    </source>
</reference>
<name>A0A510PIA3_MICAE</name>
<dbReference type="Proteomes" id="UP000321223">
    <property type="component" value="Unassembled WGS sequence"/>
</dbReference>
<evidence type="ECO:0000313" key="4">
    <source>
        <dbReference type="Proteomes" id="UP000321223"/>
    </source>
</evidence>
<dbReference type="EMBL" id="BHVU01000110">
    <property type="protein sequence ID" value="GCA93469.1"/>
    <property type="molecule type" value="Genomic_DNA"/>
</dbReference>
<evidence type="ECO:0000313" key="3">
    <source>
        <dbReference type="EMBL" id="GCA93469.1"/>
    </source>
</evidence>
<feature type="domain" description="Ice-binding protein C-terminal" evidence="2">
    <location>
        <begin position="203"/>
        <end position="228"/>
    </location>
</feature>
<evidence type="ECO:0000256" key="1">
    <source>
        <dbReference type="SAM" id="SignalP"/>
    </source>
</evidence>
<dbReference type="AlphaFoldDB" id="A0A510PIA3"/>
<dbReference type="RefSeq" id="WP_147070620.1">
    <property type="nucleotide sequence ID" value="NZ_BHVU01000110.1"/>
</dbReference>